<dbReference type="GO" id="GO:0016887">
    <property type="term" value="F:ATP hydrolysis activity"/>
    <property type="evidence" value="ECO:0007669"/>
    <property type="project" value="InterPro"/>
</dbReference>
<evidence type="ECO:0000256" key="5">
    <source>
        <dbReference type="ARBA" id="ARBA00022741"/>
    </source>
</evidence>
<dbReference type="Pfam" id="PF16212">
    <property type="entry name" value="PhoLip_ATPase_C"/>
    <property type="match status" value="1"/>
</dbReference>
<feature type="binding site" evidence="14">
    <location>
        <position position="732"/>
    </location>
    <ligand>
        <name>ATP</name>
        <dbReference type="ChEBI" id="CHEBI:30616"/>
    </ligand>
</feature>
<dbReference type="InterPro" id="IPR023298">
    <property type="entry name" value="ATPase_P-typ_TM_dom_sf"/>
</dbReference>
<dbReference type="OrthoDB" id="377733at2759"/>
<feature type="transmembrane region" description="Helical" evidence="16">
    <location>
        <begin position="367"/>
        <end position="389"/>
    </location>
</feature>
<comment type="catalytic activity">
    <reaction evidence="11 16">
        <text>ATP + H2O + phospholipidSide 1 = ADP + phosphate + phospholipidSide 2.</text>
        <dbReference type="EC" id="7.6.2.1"/>
    </reaction>
</comment>
<comment type="catalytic activity">
    <reaction evidence="12">
        <text>a 1,2-diacyl-sn-glycero-3-phosphoethanolamine(out) + ATP + H2O = a 1,2-diacyl-sn-glycero-3-phosphoethanolamine(in) + ADP + phosphate + H(+)</text>
        <dbReference type="Rhea" id="RHEA:66132"/>
        <dbReference type="ChEBI" id="CHEBI:15377"/>
        <dbReference type="ChEBI" id="CHEBI:15378"/>
        <dbReference type="ChEBI" id="CHEBI:30616"/>
        <dbReference type="ChEBI" id="CHEBI:43474"/>
        <dbReference type="ChEBI" id="CHEBI:64612"/>
        <dbReference type="ChEBI" id="CHEBI:456216"/>
    </reaction>
    <physiologicalReaction direction="left-to-right" evidence="12">
        <dbReference type="Rhea" id="RHEA:66133"/>
    </physiologicalReaction>
</comment>
<sequence length="1344" mass="149290">RMVRFNIEALFSRHHDPGPPRTIFINSPLPSEYLDPKGHVRSEYTWSSNQVITSKYTLLTFIPRNLLEQFRRIANIFFLVIAVLQFFPIFSTTSSVVAITPLLAVLATTLVKDGYEDLKRHQTDSRTNRSSVRVLAAAGWNNPNATRPKNQTFIPGFSWVKPQRWLATFTASRDPSVREGPNPDVECDPGEPGVMADSSQNFVPVDPSCGWKKTPWEDLRVGDIVKILDDEPLPADILICATSESDNIAYVETKNLDGETNLKSRAAVPLLTHMSSASACANSASSFHIQCGCPDTNMYKLDATVHTADGNACGTDLQMVLLRGSVLRHTRWLIGVVIFTGGETKAIMNSGSPPSKRSKLERQMNPLVLINLVLLAVLSVACGVLDSVLEQRFFPLGAPWLYGDDQSDDNPKINGLITWTFSLITFQNIIPIALYIGLEFVRSCQAAFIYFDKEMYHEKTATPARALNWTLSDDLGQIEYIFSDKQEPLLRCNVMEFRRCSVAGRLYGMGQTVESRPDISNINLASHSHASSASLQGQGVDIAITEVSRNSNSRVKANSDPTFSEMRFTDDSLASDIAFAASADAGSKKALNGHLLRGFFCTLALCHTVMATKDVDSDDISYKAQSPDEAALVQAAADVSFIFLGRDGDILIVQTPFSIAPERYELLNILEFNSARKRMSVLVRKADEDEGRVYLLTKGADNVIFERLAPGTPELTSVTEDHLQRFASEGLRMLTLAYRVITDYDYELWKQRYYEASVSLEGREAQIDAVCEEIERDLHLLGATAIEDKLQDGVPETIADLKEAGIKVWVATGDKLETAIAIGYSTNLINADDDVIVIRGGSASRNPVFAQLAAAERQLLTPAEDPQSTDRVQINLSLATYPPRNAPDVVPQNDRRGRSVLVIDGNALGEIFAEDDHKHSGLLLRLATRCEGVICCRVSPLQKAQIVTLVKQGVGAMTLAIGDGANDVNMIQAAHVGVGVSGEEGLQAVNASDDAIAQFRFLKRLLLVHDHWAYHRNSTMITNFFYKNVLCIGILWWYQFYCAFSSQYVFEYTYDLLWNTLFTIAPPIIIGIFDRVADDAILSALPQLYGHSRRGEYFGVRVFLIYMLEGVWQSTIIFFIILGAYTTTTSRTDGYDVYIFEFSTAMIIAAVIVYNTFQGLVTAAWSFPIALSLLIGPLIIWIYTPIYSAITSPTTTPVFGNNHYLFTAAYFWLGMLVVFVAALLPRFVGMADQFGLNPNLIDRVRWLQGLDPDHDFSQDRIAGLAHLERPLNEVNMHSRKGKRKVSLYPESASHVDMATGERGTYLGFDFTTEENGIALRKIQRNISQSGGARRRWVPAFIHHP</sequence>
<dbReference type="PANTHER" id="PTHR24092:SF153">
    <property type="entry name" value="PHOSPHOLIPID-TRANSPORTING ATPASE"/>
    <property type="match status" value="1"/>
</dbReference>
<feature type="transmembrane region" description="Helical" evidence="16">
    <location>
        <begin position="1204"/>
        <end position="1224"/>
    </location>
</feature>
<protein>
    <recommendedName>
        <fullName evidence="16">Phospholipid-transporting ATPase</fullName>
        <ecNumber evidence="16">7.6.2.1</ecNumber>
    </recommendedName>
</protein>
<feature type="binding site" evidence="14">
    <location>
        <position position="629"/>
    </location>
    <ligand>
        <name>ATP</name>
        <dbReference type="ChEBI" id="CHEBI:30616"/>
    </ligand>
</feature>
<feature type="binding site" evidence="14">
    <location>
        <position position="814"/>
    </location>
    <ligand>
        <name>ATP</name>
        <dbReference type="ChEBI" id="CHEBI:30616"/>
    </ligand>
</feature>
<keyword evidence="5 14" id="KW-0547">Nucleotide-binding</keyword>
<feature type="binding site" evidence="14">
    <location>
        <position position="672"/>
    </location>
    <ligand>
        <name>ATP</name>
        <dbReference type="ChEBI" id="CHEBI:30616"/>
    </ligand>
</feature>
<dbReference type="PANTHER" id="PTHR24092">
    <property type="entry name" value="PROBABLE PHOSPHOLIPID-TRANSPORTING ATPASE"/>
    <property type="match status" value="1"/>
</dbReference>
<organism evidence="19 20">
    <name type="scientific">Obba rivulosa</name>
    <dbReference type="NCBI Taxonomy" id="1052685"/>
    <lineage>
        <taxon>Eukaryota</taxon>
        <taxon>Fungi</taxon>
        <taxon>Dikarya</taxon>
        <taxon>Basidiomycota</taxon>
        <taxon>Agaricomycotina</taxon>
        <taxon>Agaricomycetes</taxon>
        <taxon>Polyporales</taxon>
        <taxon>Gelatoporiaceae</taxon>
        <taxon>Obba</taxon>
    </lineage>
</organism>
<dbReference type="GO" id="GO:0000287">
    <property type="term" value="F:magnesium ion binding"/>
    <property type="evidence" value="ECO:0007669"/>
    <property type="project" value="UniProtKB-UniRule"/>
</dbReference>
<evidence type="ECO:0000256" key="13">
    <source>
        <dbReference type="PIRSR" id="PIRSR606539-1"/>
    </source>
</evidence>
<dbReference type="InterPro" id="IPR032631">
    <property type="entry name" value="P-type_ATPase_N"/>
</dbReference>
<feature type="binding site" evidence="15">
    <location>
        <position position="967"/>
    </location>
    <ligand>
        <name>Mg(2+)</name>
        <dbReference type="ChEBI" id="CHEBI:18420"/>
    </ligand>
</feature>
<feature type="non-terminal residue" evidence="19">
    <location>
        <position position="1"/>
    </location>
</feature>
<comment type="subcellular location">
    <subcellularLocation>
        <location evidence="1 16">Membrane</location>
        <topology evidence="1 16">Multi-pass membrane protein</topology>
    </subcellularLocation>
</comment>
<feature type="transmembrane region" description="Helical" evidence="16">
    <location>
        <begin position="1137"/>
        <end position="1157"/>
    </location>
</feature>
<evidence type="ECO:0000259" key="17">
    <source>
        <dbReference type="Pfam" id="PF16209"/>
    </source>
</evidence>
<dbReference type="Pfam" id="PF13246">
    <property type="entry name" value="Cation_ATPase"/>
    <property type="match status" value="1"/>
</dbReference>
<dbReference type="SUPFAM" id="SSF56784">
    <property type="entry name" value="HAD-like"/>
    <property type="match status" value="1"/>
</dbReference>
<feature type="transmembrane region" description="Helical" evidence="16">
    <location>
        <begin position="96"/>
        <end position="115"/>
    </location>
</feature>
<proteinExistence type="inferred from homology"/>
<feature type="binding site" evidence="14">
    <location>
        <position position="484"/>
    </location>
    <ligand>
        <name>ATP</name>
        <dbReference type="ChEBI" id="CHEBI:30616"/>
    </ligand>
</feature>
<dbReference type="GO" id="GO:0045332">
    <property type="term" value="P:phospholipid translocation"/>
    <property type="evidence" value="ECO:0007669"/>
    <property type="project" value="TreeGrafter"/>
</dbReference>
<evidence type="ECO:0000256" key="11">
    <source>
        <dbReference type="ARBA" id="ARBA00034036"/>
    </source>
</evidence>
<dbReference type="InterPro" id="IPR023214">
    <property type="entry name" value="HAD_sf"/>
</dbReference>
<evidence type="ECO:0000259" key="18">
    <source>
        <dbReference type="Pfam" id="PF16212"/>
    </source>
</evidence>
<dbReference type="InterPro" id="IPR006539">
    <property type="entry name" value="P-type_ATPase_IV"/>
</dbReference>
<name>A0A8E2AWD4_9APHY</name>
<evidence type="ECO:0000313" key="20">
    <source>
        <dbReference type="Proteomes" id="UP000250043"/>
    </source>
</evidence>
<dbReference type="InterPro" id="IPR008250">
    <property type="entry name" value="ATPase_P-typ_transduc_dom_A_sf"/>
</dbReference>
<feature type="transmembrane region" description="Helical" evidence="16">
    <location>
        <begin position="1024"/>
        <end position="1050"/>
    </location>
</feature>
<feature type="binding site" evidence="14">
    <location>
        <position position="813"/>
    </location>
    <ligand>
        <name>ATP</name>
        <dbReference type="ChEBI" id="CHEBI:30616"/>
    </ligand>
</feature>
<dbReference type="NCBIfam" id="TIGR01494">
    <property type="entry name" value="ATPase_P-type"/>
    <property type="match status" value="1"/>
</dbReference>
<keyword evidence="10 16" id="KW-0472">Membrane</keyword>
<evidence type="ECO:0000256" key="4">
    <source>
        <dbReference type="ARBA" id="ARBA00022723"/>
    </source>
</evidence>
<feature type="domain" description="P-type ATPase N-terminal" evidence="17">
    <location>
        <begin position="43"/>
        <end position="99"/>
    </location>
</feature>
<dbReference type="Gene3D" id="3.40.50.1000">
    <property type="entry name" value="HAD superfamily/HAD-like"/>
    <property type="match status" value="1"/>
</dbReference>
<comment type="similarity">
    <text evidence="2 16">Belongs to the cation transport ATPase (P-type) (TC 3.A.3) family. Type IV subfamily.</text>
</comment>
<dbReference type="InterPro" id="IPR036412">
    <property type="entry name" value="HAD-like_sf"/>
</dbReference>
<dbReference type="InterPro" id="IPR023299">
    <property type="entry name" value="ATPase_P-typ_cyto_dom_N"/>
</dbReference>
<accession>A0A8E2AWD4</accession>
<dbReference type="GO" id="GO:0005886">
    <property type="term" value="C:plasma membrane"/>
    <property type="evidence" value="ECO:0007669"/>
    <property type="project" value="TreeGrafter"/>
</dbReference>
<keyword evidence="9 16" id="KW-1133">Transmembrane helix</keyword>
<feature type="transmembrane region" description="Helical" evidence="16">
    <location>
        <begin position="1164"/>
        <end position="1184"/>
    </location>
</feature>
<evidence type="ECO:0000256" key="12">
    <source>
        <dbReference type="ARBA" id="ARBA00049128"/>
    </source>
</evidence>
<dbReference type="EMBL" id="KV722372">
    <property type="protein sequence ID" value="OCH92253.1"/>
    <property type="molecule type" value="Genomic_DNA"/>
</dbReference>
<feature type="transmembrane region" description="Helical" evidence="16">
    <location>
        <begin position="416"/>
        <end position="438"/>
    </location>
</feature>
<feature type="domain" description="P-type ATPase C-terminal" evidence="18">
    <location>
        <begin position="989"/>
        <end position="1231"/>
    </location>
</feature>
<keyword evidence="6 14" id="KW-0067">ATP-binding</keyword>
<evidence type="ECO:0000256" key="8">
    <source>
        <dbReference type="ARBA" id="ARBA00022967"/>
    </source>
</evidence>
<dbReference type="GO" id="GO:0140326">
    <property type="term" value="F:ATPase-coupled intramembrane lipid transporter activity"/>
    <property type="evidence" value="ECO:0007669"/>
    <property type="project" value="UniProtKB-EC"/>
</dbReference>
<gene>
    <name evidence="19" type="ORF">OBBRIDRAFT_869162</name>
</gene>
<dbReference type="GO" id="GO:0005524">
    <property type="term" value="F:ATP binding"/>
    <property type="evidence" value="ECO:0007669"/>
    <property type="project" value="UniProtKB-UniRule"/>
</dbReference>
<feature type="binding site" evidence="14">
    <location>
        <position position="943"/>
    </location>
    <ligand>
        <name>ATP</name>
        <dbReference type="ChEBI" id="CHEBI:30616"/>
    </ligand>
</feature>
<evidence type="ECO:0000256" key="6">
    <source>
        <dbReference type="ARBA" id="ARBA00022840"/>
    </source>
</evidence>
<dbReference type="SUPFAM" id="SSF81665">
    <property type="entry name" value="Calcium ATPase, transmembrane domain M"/>
    <property type="match status" value="1"/>
</dbReference>
<feature type="binding site" evidence="14">
    <location>
        <position position="966"/>
    </location>
    <ligand>
        <name>ATP</name>
        <dbReference type="ChEBI" id="CHEBI:30616"/>
    </ligand>
</feature>
<feature type="binding site" evidence="14">
    <location>
        <position position="485"/>
    </location>
    <ligand>
        <name>ATP</name>
        <dbReference type="ChEBI" id="CHEBI:30616"/>
    </ligand>
</feature>
<feature type="binding site" evidence="15">
    <location>
        <position position="963"/>
    </location>
    <ligand>
        <name>Mg(2+)</name>
        <dbReference type="ChEBI" id="CHEBI:18420"/>
    </ligand>
</feature>
<evidence type="ECO:0000256" key="9">
    <source>
        <dbReference type="ARBA" id="ARBA00022989"/>
    </source>
</evidence>
<dbReference type="EC" id="7.6.2.1" evidence="16"/>
<feature type="active site" description="4-aspartylphosphate intermediate" evidence="13">
    <location>
        <position position="484"/>
    </location>
</feature>
<keyword evidence="7 15" id="KW-0460">Magnesium</keyword>
<dbReference type="Gene3D" id="3.40.1110.10">
    <property type="entry name" value="Calcium-transporting ATPase, cytoplasmic domain N"/>
    <property type="match status" value="1"/>
</dbReference>
<feature type="binding site" evidence="15">
    <location>
        <position position="484"/>
    </location>
    <ligand>
        <name>Mg(2+)</name>
        <dbReference type="ChEBI" id="CHEBI:18420"/>
    </ligand>
</feature>
<keyword evidence="20" id="KW-1185">Reference proteome</keyword>
<feature type="transmembrane region" description="Helical" evidence="16">
    <location>
        <begin position="1098"/>
        <end position="1125"/>
    </location>
</feature>
<evidence type="ECO:0000313" key="19">
    <source>
        <dbReference type="EMBL" id="OCH92253.1"/>
    </source>
</evidence>
<dbReference type="Proteomes" id="UP000250043">
    <property type="component" value="Unassembled WGS sequence"/>
</dbReference>
<feature type="binding site" evidence="14">
    <location>
        <position position="967"/>
    </location>
    <ligand>
        <name>ATP</name>
        <dbReference type="ChEBI" id="CHEBI:30616"/>
    </ligand>
</feature>
<dbReference type="Pfam" id="PF16209">
    <property type="entry name" value="PhoLip_ATPase_N"/>
    <property type="match status" value="1"/>
</dbReference>
<dbReference type="InterPro" id="IPR032630">
    <property type="entry name" value="P_typ_ATPase_c"/>
</dbReference>
<evidence type="ECO:0000256" key="1">
    <source>
        <dbReference type="ARBA" id="ARBA00004141"/>
    </source>
</evidence>
<evidence type="ECO:0000256" key="15">
    <source>
        <dbReference type="PIRSR" id="PIRSR606539-3"/>
    </source>
</evidence>
<evidence type="ECO:0000256" key="7">
    <source>
        <dbReference type="ARBA" id="ARBA00022842"/>
    </source>
</evidence>
<feature type="transmembrane region" description="Helical" evidence="16">
    <location>
        <begin position="73"/>
        <end position="90"/>
    </location>
</feature>
<dbReference type="SUPFAM" id="SSF81660">
    <property type="entry name" value="Metal cation-transporting ATPase, ATP-binding domain N"/>
    <property type="match status" value="1"/>
</dbReference>
<feature type="binding site" evidence="14">
    <location>
        <position position="937"/>
    </location>
    <ligand>
        <name>ATP</name>
        <dbReference type="ChEBI" id="CHEBI:30616"/>
    </ligand>
</feature>
<dbReference type="SUPFAM" id="SSF81653">
    <property type="entry name" value="Calcium ATPase, transduction domain A"/>
    <property type="match status" value="1"/>
</dbReference>
<keyword evidence="4 15" id="KW-0479">Metal-binding</keyword>
<evidence type="ECO:0000256" key="14">
    <source>
        <dbReference type="PIRSR" id="PIRSR606539-2"/>
    </source>
</evidence>
<feature type="transmembrane region" description="Helical" evidence="16">
    <location>
        <begin position="1056"/>
        <end position="1077"/>
    </location>
</feature>
<dbReference type="InterPro" id="IPR001757">
    <property type="entry name" value="P_typ_ATPase"/>
</dbReference>
<dbReference type="Gene3D" id="2.70.150.10">
    <property type="entry name" value="Calcium-transporting ATPase, cytoplasmic transduction domain A"/>
    <property type="match status" value="1"/>
</dbReference>
<feature type="binding site" evidence="14">
    <location>
        <position position="812"/>
    </location>
    <ligand>
        <name>ATP</name>
        <dbReference type="ChEBI" id="CHEBI:30616"/>
    </ligand>
</feature>
<dbReference type="FunFam" id="3.40.50.1000:FF:000014">
    <property type="entry name" value="Phospholipid-transporting ATPase"/>
    <property type="match status" value="1"/>
</dbReference>
<dbReference type="NCBIfam" id="TIGR01652">
    <property type="entry name" value="ATPase-Plipid"/>
    <property type="match status" value="1"/>
</dbReference>
<comment type="cofactor">
    <cofactor evidence="15">
        <name>Mg(2+)</name>
        <dbReference type="ChEBI" id="CHEBI:18420"/>
    </cofactor>
</comment>
<keyword evidence="8 16" id="KW-1278">Translocase</keyword>
<reference evidence="19 20" key="1">
    <citation type="submission" date="2016-07" db="EMBL/GenBank/DDBJ databases">
        <title>Draft genome of the white-rot fungus Obba rivulosa 3A-2.</title>
        <authorList>
            <consortium name="DOE Joint Genome Institute"/>
            <person name="Miettinen O."/>
            <person name="Riley R."/>
            <person name="Acob R."/>
            <person name="Barry K."/>
            <person name="Cullen D."/>
            <person name="De Vries R."/>
            <person name="Hainaut M."/>
            <person name="Hatakka A."/>
            <person name="Henrissat B."/>
            <person name="Hilden K."/>
            <person name="Kuo R."/>
            <person name="Labutti K."/>
            <person name="Lipzen A."/>
            <person name="Makela M.R."/>
            <person name="Sandor L."/>
            <person name="Spatafora J.W."/>
            <person name="Grigoriev I.V."/>
            <person name="Hibbett D.S."/>
        </authorList>
    </citation>
    <scope>NUCLEOTIDE SEQUENCE [LARGE SCALE GENOMIC DNA]</scope>
    <source>
        <strain evidence="19 20">3A-2</strain>
    </source>
</reference>
<evidence type="ECO:0000256" key="16">
    <source>
        <dbReference type="RuleBase" id="RU362033"/>
    </source>
</evidence>
<evidence type="ECO:0000256" key="2">
    <source>
        <dbReference type="ARBA" id="ARBA00008109"/>
    </source>
</evidence>
<evidence type="ECO:0000256" key="10">
    <source>
        <dbReference type="ARBA" id="ARBA00023136"/>
    </source>
</evidence>
<evidence type="ECO:0000256" key="3">
    <source>
        <dbReference type="ARBA" id="ARBA00022692"/>
    </source>
</evidence>
<keyword evidence="3 16" id="KW-0812">Transmembrane</keyword>
<feature type="binding site" evidence="14">
    <location>
        <position position="698"/>
    </location>
    <ligand>
        <name>ATP</name>
        <dbReference type="ChEBI" id="CHEBI:30616"/>
    </ligand>
</feature>